<feature type="compositionally biased region" description="Polar residues" evidence="1">
    <location>
        <begin position="8"/>
        <end position="22"/>
    </location>
</feature>
<proteinExistence type="predicted"/>
<reference evidence="2" key="1">
    <citation type="submission" date="2020-09" db="EMBL/GenBank/DDBJ databases">
        <title>Genome-Enabled Discovery of Anthraquinone Biosynthesis in Senna tora.</title>
        <authorList>
            <person name="Kang S.-H."/>
            <person name="Pandey R.P."/>
            <person name="Lee C.-M."/>
            <person name="Sim J.-S."/>
            <person name="Jeong J.-T."/>
            <person name="Choi B.-S."/>
            <person name="Jung M."/>
            <person name="Ginzburg D."/>
            <person name="Zhao K."/>
            <person name="Won S.Y."/>
            <person name="Oh T.-J."/>
            <person name="Yu Y."/>
            <person name="Kim N.-H."/>
            <person name="Lee O.R."/>
            <person name="Lee T.-H."/>
            <person name="Bashyal P."/>
            <person name="Kim T.-S."/>
            <person name="Lee W.-H."/>
            <person name="Kawkins C."/>
            <person name="Kim C.-K."/>
            <person name="Kim J.S."/>
            <person name="Ahn B.O."/>
            <person name="Rhee S.Y."/>
            <person name="Sohng J.K."/>
        </authorList>
    </citation>
    <scope>NUCLEOTIDE SEQUENCE</scope>
    <source>
        <tissue evidence="2">Leaf</tissue>
    </source>
</reference>
<organism evidence="2 3">
    <name type="scientific">Senna tora</name>
    <dbReference type="NCBI Taxonomy" id="362788"/>
    <lineage>
        <taxon>Eukaryota</taxon>
        <taxon>Viridiplantae</taxon>
        <taxon>Streptophyta</taxon>
        <taxon>Embryophyta</taxon>
        <taxon>Tracheophyta</taxon>
        <taxon>Spermatophyta</taxon>
        <taxon>Magnoliopsida</taxon>
        <taxon>eudicotyledons</taxon>
        <taxon>Gunneridae</taxon>
        <taxon>Pentapetalae</taxon>
        <taxon>rosids</taxon>
        <taxon>fabids</taxon>
        <taxon>Fabales</taxon>
        <taxon>Fabaceae</taxon>
        <taxon>Caesalpinioideae</taxon>
        <taxon>Cassia clade</taxon>
        <taxon>Senna</taxon>
    </lineage>
</organism>
<accession>A0A834SQK8</accession>
<dbReference type="Proteomes" id="UP000634136">
    <property type="component" value="Unassembled WGS sequence"/>
</dbReference>
<keyword evidence="3" id="KW-1185">Reference proteome</keyword>
<sequence>MPQESKESSLGTNAKGSKQIQGGQMREHVFLVDFGSIRIKGENESLSRMSHFDRHWGFLVSMTVERGHVNLSLKHW</sequence>
<feature type="region of interest" description="Disordered" evidence="1">
    <location>
        <begin position="1"/>
        <end position="22"/>
    </location>
</feature>
<protein>
    <submittedName>
        <fullName evidence="2">Uncharacterized protein</fullName>
    </submittedName>
</protein>
<dbReference type="EMBL" id="JAAIUW010000012">
    <property type="protein sequence ID" value="KAF7807195.1"/>
    <property type="molecule type" value="Genomic_DNA"/>
</dbReference>
<evidence type="ECO:0000313" key="2">
    <source>
        <dbReference type="EMBL" id="KAF7807195.1"/>
    </source>
</evidence>
<comment type="caution">
    <text evidence="2">The sequence shown here is derived from an EMBL/GenBank/DDBJ whole genome shotgun (WGS) entry which is preliminary data.</text>
</comment>
<dbReference type="AlphaFoldDB" id="A0A834SQK8"/>
<name>A0A834SQK8_9FABA</name>
<gene>
    <name evidence="2" type="ORF">G2W53_039356</name>
</gene>
<evidence type="ECO:0000256" key="1">
    <source>
        <dbReference type="SAM" id="MobiDB-lite"/>
    </source>
</evidence>
<evidence type="ECO:0000313" key="3">
    <source>
        <dbReference type="Proteomes" id="UP000634136"/>
    </source>
</evidence>